<evidence type="ECO:0000313" key="2">
    <source>
        <dbReference type="Proteomes" id="UP001446871"/>
    </source>
</evidence>
<evidence type="ECO:0000313" key="1">
    <source>
        <dbReference type="EMBL" id="KAK8047860.1"/>
    </source>
</evidence>
<keyword evidence="2" id="KW-1185">Reference proteome</keyword>
<reference evidence="1 2" key="1">
    <citation type="submission" date="2023-01" db="EMBL/GenBank/DDBJ databases">
        <title>Analysis of 21 Apiospora genomes using comparative genomics revels a genus with tremendous synthesis potential of carbohydrate active enzymes and secondary metabolites.</title>
        <authorList>
            <person name="Sorensen T."/>
        </authorList>
    </citation>
    <scope>NUCLEOTIDE SEQUENCE [LARGE SCALE GENOMIC DNA]</scope>
    <source>
        <strain evidence="1 2">CBS 83171</strain>
    </source>
</reference>
<accession>A0ABR1TMG7</accession>
<name>A0ABR1TMG7_9PEZI</name>
<gene>
    <name evidence="1" type="ORF">PG996_015924</name>
</gene>
<comment type="caution">
    <text evidence="1">The sequence shown here is derived from an EMBL/GenBank/DDBJ whole genome shotgun (WGS) entry which is preliminary data.</text>
</comment>
<protein>
    <submittedName>
        <fullName evidence="1">Uncharacterized protein</fullName>
    </submittedName>
</protein>
<organism evidence="1 2">
    <name type="scientific">Apiospora saccharicola</name>
    <dbReference type="NCBI Taxonomy" id="335842"/>
    <lineage>
        <taxon>Eukaryota</taxon>
        <taxon>Fungi</taxon>
        <taxon>Dikarya</taxon>
        <taxon>Ascomycota</taxon>
        <taxon>Pezizomycotina</taxon>
        <taxon>Sordariomycetes</taxon>
        <taxon>Xylariomycetidae</taxon>
        <taxon>Amphisphaeriales</taxon>
        <taxon>Apiosporaceae</taxon>
        <taxon>Apiospora</taxon>
    </lineage>
</organism>
<dbReference type="Proteomes" id="UP001446871">
    <property type="component" value="Unassembled WGS sequence"/>
</dbReference>
<proteinExistence type="predicted"/>
<sequence>MTQAKRSANFAGLPKELQIAVSERTSLVTPARRVFWGAEGYYLDLLPVMHKDRPCCGQRHGVDQKGIRLCNCWVPPTSLFLVNRDFYHMSMEVFAKWNTFGVKEMKSPLDINTAILLSQQPISPIPFLQQMMPTPAFHRMTSLYLEVHMSNQNWRAFAESVALLLTRLRSLTMVGKYYFSDTMYDFGDTHTIDLLRVVAETNLWPMIYTLGSPIERFIVHLNRGVGGWAFTRFPNWEPTYFFEASDITPANATIRHSIKSTDDGVYRDVTVGGKVWIEGVVRISVKSSFGHHATNANFSITGQILTFGVLDSSLPR</sequence>
<dbReference type="EMBL" id="JAQQWM010000009">
    <property type="protein sequence ID" value="KAK8047860.1"/>
    <property type="molecule type" value="Genomic_DNA"/>
</dbReference>